<evidence type="ECO:0000256" key="2">
    <source>
        <dbReference type="SAM" id="SignalP"/>
    </source>
</evidence>
<feature type="signal peptide" evidence="2">
    <location>
        <begin position="1"/>
        <end position="21"/>
    </location>
</feature>
<dbReference type="GO" id="GO:0004601">
    <property type="term" value="F:peroxidase activity"/>
    <property type="evidence" value="ECO:0007669"/>
    <property type="project" value="UniProtKB-KW"/>
</dbReference>
<evidence type="ECO:0000256" key="1">
    <source>
        <dbReference type="ARBA" id="ARBA00022559"/>
    </source>
</evidence>
<dbReference type="SUPFAM" id="SSF48113">
    <property type="entry name" value="Heme-dependent peroxidases"/>
    <property type="match status" value="1"/>
</dbReference>
<dbReference type="Pfam" id="PF03098">
    <property type="entry name" value="An_peroxidase"/>
    <property type="match status" value="1"/>
</dbReference>
<organism evidence="3">
    <name type="scientific">Cuerna arida</name>
    <dbReference type="NCBI Taxonomy" id="1464854"/>
    <lineage>
        <taxon>Eukaryota</taxon>
        <taxon>Metazoa</taxon>
        <taxon>Ecdysozoa</taxon>
        <taxon>Arthropoda</taxon>
        <taxon>Hexapoda</taxon>
        <taxon>Insecta</taxon>
        <taxon>Pterygota</taxon>
        <taxon>Neoptera</taxon>
        <taxon>Paraneoptera</taxon>
        <taxon>Hemiptera</taxon>
        <taxon>Auchenorrhyncha</taxon>
        <taxon>Membracoidea</taxon>
        <taxon>Cicadellidae</taxon>
        <taxon>Cicadellinae</taxon>
        <taxon>Proconiini</taxon>
        <taxon>Cuerna</taxon>
    </lineage>
</organism>
<keyword evidence="1" id="KW-0575">Peroxidase</keyword>
<feature type="chain" id="PRO_5008582610" evidence="2">
    <location>
        <begin position="22"/>
        <end position="216"/>
    </location>
</feature>
<dbReference type="InterPro" id="IPR010255">
    <property type="entry name" value="Haem_peroxidase_sf"/>
</dbReference>
<dbReference type="Gene3D" id="1.10.640.10">
    <property type="entry name" value="Haem peroxidase domain superfamily, animal type"/>
    <property type="match status" value="1"/>
</dbReference>
<dbReference type="InterPro" id="IPR019791">
    <property type="entry name" value="Haem_peroxidase_animal"/>
</dbReference>
<keyword evidence="2" id="KW-0732">Signal</keyword>
<protein>
    <submittedName>
        <fullName evidence="3">Uncharacterized protein</fullName>
    </submittedName>
</protein>
<dbReference type="EMBL" id="GECZ01024321">
    <property type="protein sequence ID" value="JAS45448.1"/>
    <property type="molecule type" value="Transcribed_RNA"/>
</dbReference>
<reference evidence="3" key="1">
    <citation type="submission" date="2015-11" db="EMBL/GenBank/DDBJ databases">
        <title>De novo transcriptome assembly of four potential Pierce s Disease insect vectors from Arizona vineyards.</title>
        <authorList>
            <person name="Tassone E.E."/>
        </authorList>
    </citation>
    <scope>NUCLEOTIDE SEQUENCE</scope>
</reference>
<sequence length="216" mass="23811">MIPRSLVWGCLLSLLVRCGQPIQYTPLDTNGGECALLLARDRSSLFEYSTNLLRGTLGYGGGQACITYDAVNQAYIEARKRIHVTVPPVETEWKTEEIAKVGELLLDISAQLTKTYGLTMEEVETGLPQIDTSKTLIQEVCPPYLSNVECHAGKYRRLDGLCNNINNPSWGATMTPFTRLVPPQFADGLNAPRQSVLGHALPLPRIVSRTMHPDEG</sequence>
<feature type="non-terminal residue" evidence="3">
    <location>
        <position position="216"/>
    </location>
</feature>
<dbReference type="PANTHER" id="PTHR11475">
    <property type="entry name" value="OXIDASE/PEROXIDASE"/>
    <property type="match status" value="1"/>
</dbReference>
<dbReference type="InterPro" id="IPR037120">
    <property type="entry name" value="Haem_peroxidase_sf_animal"/>
</dbReference>
<dbReference type="GO" id="GO:0020037">
    <property type="term" value="F:heme binding"/>
    <property type="evidence" value="ECO:0007669"/>
    <property type="project" value="InterPro"/>
</dbReference>
<accession>A0A1B6F5H2</accession>
<name>A0A1B6F5H2_9HEMI</name>
<evidence type="ECO:0000313" key="3">
    <source>
        <dbReference type="EMBL" id="JAS45448.1"/>
    </source>
</evidence>
<dbReference type="PROSITE" id="PS50292">
    <property type="entry name" value="PEROXIDASE_3"/>
    <property type="match status" value="1"/>
</dbReference>
<dbReference type="AlphaFoldDB" id="A0A1B6F5H2"/>
<dbReference type="PANTHER" id="PTHR11475:SF106">
    <property type="entry name" value="CURLY SU"/>
    <property type="match status" value="1"/>
</dbReference>
<proteinExistence type="predicted"/>
<keyword evidence="1" id="KW-0560">Oxidoreductase</keyword>
<gene>
    <name evidence="3" type="ORF">g.21906</name>
</gene>
<dbReference type="GO" id="GO:0006979">
    <property type="term" value="P:response to oxidative stress"/>
    <property type="evidence" value="ECO:0007669"/>
    <property type="project" value="InterPro"/>
</dbReference>